<evidence type="ECO:0000256" key="3">
    <source>
        <dbReference type="ARBA" id="ARBA00022840"/>
    </source>
</evidence>
<dbReference type="PANTHER" id="PTHR15140:SF37">
    <property type="entry name" value="UBIQUITIN-LIKE DOMAIN-CONTAINING PROTEIN"/>
    <property type="match status" value="1"/>
</dbReference>
<dbReference type="Gene3D" id="3.80.10.10">
    <property type="entry name" value="Ribonuclease Inhibitor"/>
    <property type="match status" value="1"/>
</dbReference>
<dbReference type="Proteomes" id="UP000595140">
    <property type="component" value="Unassembled WGS sequence"/>
</dbReference>
<sequence>MLTRLWIAEGFVRPMEGRSLEEVAEQSLSDLVTRNLLMLDRKNPMGEIKTCRVHDMIREFCRKIALEQNLFQEIRKNKEGVLDPPVSEIHVSNPRCLPSAQGFGVNIHQIPSLSCKADQTDSLEVCGSHDYGIYRLLWWRQSLSSFHYDESQHMKNVPVRHLNMNAAIALEDPKWDGAGGENLKTLSRLAPESCTKKVSERARNLKELGIRERLSTLLISTMSMENLGRLKKLKLVNDVVLVSDDSEFRLVGLPHSRCFPPNLRRLTLSNTFLGWKHISTLVGIKSLEVLKLKDNAFSGTTWHAAVDHVFPSLQLLHIINADIVSWVVSADNLPSLSCLVLKNCEKLECIPIDLGNNLELLEIERLGRPAVHSAKRIEELKRSKEEQQRNYTKWGIWFKLQVGPGCGK</sequence>
<reference evidence="5 6" key="1">
    <citation type="submission" date="2018-04" db="EMBL/GenBank/DDBJ databases">
        <authorList>
            <person name="Vogel A."/>
        </authorList>
    </citation>
    <scope>NUCLEOTIDE SEQUENCE [LARGE SCALE GENOMIC DNA]</scope>
</reference>
<dbReference type="GO" id="GO:0006952">
    <property type="term" value="P:defense response"/>
    <property type="evidence" value="ECO:0007669"/>
    <property type="project" value="UniProtKB-KW"/>
</dbReference>
<feature type="domain" description="Disease resistance protein winged helix" evidence="4">
    <location>
        <begin position="2"/>
        <end position="60"/>
    </location>
</feature>
<proteinExistence type="predicted"/>
<evidence type="ECO:0000313" key="6">
    <source>
        <dbReference type="Proteomes" id="UP000595140"/>
    </source>
</evidence>
<keyword evidence="1" id="KW-0547">Nucleotide-binding</keyword>
<dbReference type="OrthoDB" id="646178at2759"/>
<name>A0A484K6H5_9ASTE</name>
<dbReference type="EMBL" id="OOIL02000014">
    <property type="protein sequence ID" value="VFQ59414.1"/>
    <property type="molecule type" value="Genomic_DNA"/>
</dbReference>
<dbReference type="Pfam" id="PF23559">
    <property type="entry name" value="WHD_DRP"/>
    <property type="match status" value="1"/>
</dbReference>
<evidence type="ECO:0000313" key="5">
    <source>
        <dbReference type="EMBL" id="VFQ59414.1"/>
    </source>
</evidence>
<gene>
    <name evidence="5" type="ORF">CCAM_LOCUS1190</name>
</gene>
<keyword evidence="6" id="KW-1185">Reference proteome</keyword>
<dbReference type="InterPro" id="IPR032675">
    <property type="entry name" value="LRR_dom_sf"/>
</dbReference>
<dbReference type="SUPFAM" id="SSF52058">
    <property type="entry name" value="L domain-like"/>
    <property type="match status" value="1"/>
</dbReference>
<keyword evidence="3" id="KW-0067">ATP-binding</keyword>
<evidence type="ECO:0000259" key="4">
    <source>
        <dbReference type="Pfam" id="PF23559"/>
    </source>
</evidence>
<organism evidence="5 6">
    <name type="scientific">Cuscuta campestris</name>
    <dbReference type="NCBI Taxonomy" id="132261"/>
    <lineage>
        <taxon>Eukaryota</taxon>
        <taxon>Viridiplantae</taxon>
        <taxon>Streptophyta</taxon>
        <taxon>Embryophyta</taxon>
        <taxon>Tracheophyta</taxon>
        <taxon>Spermatophyta</taxon>
        <taxon>Magnoliopsida</taxon>
        <taxon>eudicotyledons</taxon>
        <taxon>Gunneridae</taxon>
        <taxon>Pentapetalae</taxon>
        <taxon>asterids</taxon>
        <taxon>lamiids</taxon>
        <taxon>Solanales</taxon>
        <taxon>Convolvulaceae</taxon>
        <taxon>Cuscuteae</taxon>
        <taxon>Cuscuta</taxon>
        <taxon>Cuscuta subgen. Grammica</taxon>
        <taxon>Cuscuta sect. Cleistogrammica</taxon>
    </lineage>
</organism>
<keyword evidence="2" id="KW-0611">Plant defense</keyword>
<dbReference type="Gene3D" id="1.10.10.10">
    <property type="entry name" value="Winged helix-like DNA-binding domain superfamily/Winged helix DNA-binding domain"/>
    <property type="match status" value="1"/>
</dbReference>
<evidence type="ECO:0000256" key="1">
    <source>
        <dbReference type="ARBA" id="ARBA00022741"/>
    </source>
</evidence>
<accession>A0A484K6H5</accession>
<protein>
    <recommendedName>
        <fullName evidence="4">Disease resistance protein winged helix domain-containing protein</fullName>
    </recommendedName>
</protein>
<dbReference type="PANTHER" id="PTHR15140">
    <property type="entry name" value="TUBULIN-SPECIFIC CHAPERONE E"/>
    <property type="match status" value="1"/>
</dbReference>
<dbReference type="InterPro" id="IPR058922">
    <property type="entry name" value="WHD_DRP"/>
</dbReference>
<dbReference type="AlphaFoldDB" id="A0A484K6H5"/>
<dbReference type="InterPro" id="IPR036388">
    <property type="entry name" value="WH-like_DNA-bd_sf"/>
</dbReference>
<evidence type="ECO:0000256" key="2">
    <source>
        <dbReference type="ARBA" id="ARBA00022821"/>
    </source>
</evidence>